<evidence type="ECO:0000313" key="1">
    <source>
        <dbReference type="EMBL" id="WMV49741.1"/>
    </source>
</evidence>
<protein>
    <submittedName>
        <fullName evidence="1">Uncharacterized protein</fullName>
    </submittedName>
</protein>
<reference evidence="1" key="1">
    <citation type="submission" date="2023-08" db="EMBL/GenBank/DDBJ databases">
        <title>A de novo genome assembly of Solanum verrucosum Schlechtendal, a Mexican diploid species geographically isolated from the other diploid A-genome species in potato relatives.</title>
        <authorList>
            <person name="Hosaka K."/>
        </authorList>
    </citation>
    <scope>NUCLEOTIDE SEQUENCE</scope>
    <source>
        <tissue evidence="1">Young leaves</tissue>
    </source>
</reference>
<name>A0AAF0ZSE3_SOLVR</name>
<organism evidence="1 2">
    <name type="scientific">Solanum verrucosum</name>
    <dbReference type="NCBI Taxonomy" id="315347"/>
    <lineage>
        <taxon>Eukaryota</taxon>
        <taxon>Viridiplantae</taxon>
        <taxon>Streptophyta</taxon>
        <taxon>Embryophyta</taxon>
        <taxon>Tracheophyta</taxon>
        <taxon>Spermatophyta</taxon>
        <taxon>Magnoliopsida</taxon>
        <taxon>eudicotyledons</taxon>
        <taxon>Gunneridae</taxon>
        <taxon>Pentapetalae</taxon>
        <taxon>asterids</taxon>
        <taxon>lamiids</taxon>
        <taxon>Solanales</taxon>
        <taxon>Solanaceae</taxon>
        <taxon>Solanoideae</taxon>
        <taxon>Solaneae</taxon>
        <taxon>Solanum</taxon>
    </lineage>
</organism>
<evidence type="ECO:0000313" key="2">
    <source>
        <dbReference type="Proteomes" id="UP001234989"/>
    </source>
</evidence>
<accession>A0AAF0ZSE3</accession>
<gene>
    <name evidence="1" type="ORF">MTR67_043126</name>
</gene>
<dbReference type="EMBL" id="CP133621">
    <property type="protein sequence ID" value="WMV49741.1"/>
    <property type="molecule type" value="Genomic_DNA"/>
</dbReference>
<proteinExistence type="predicted"/>
<keyword evidence="2" id="KW-1185">Reference proteome</keyword>
<sequence>MPRAYGTIILYLKARKIISQGYLNYRVQVKESISVVNDFPEVYREDLPEVPLEREIDFGIDLVLDTQPIILLYSILDAQYLSSIKAYSAQHLLAK</sequence>
<dbReference type="AlphaFoldDB" id="A0AAF0ZSE3"/>
<dbReference type="Proteomes" id="UP001234989">
    <property type="component" value="Chromosome 10"/>
</dbReference>